<dbReference type="InterPro" id="IPR036188">
    <property type="entry name" value="FAD/NAD-bd_sf"/>
</dbReference>
<dbReference type="SUPFAM" id="SSF54373">
    <property type="entry name" value="FAD-linked reductases, C-terminal domain"/>
    <property type="match status" value="1"/>
</dbReference>
<sequence length="246" mass="26721">MCRGIFAGDCRNISIQACFPPLHEMERKYGSLVAAALFGSKGPKLELSGIVRQANENKWASWSLKYGLQQLTDAMADAVVNTGHGEIRRNSKCLSIQPKDDGKVTVKTDSDSINADLVISSIFSKDLALLLPNSMSDLKKELSSLSAVNVVVVNLEYKDDVLPVKGFGHLLPSSESGPLLGIVYDSCIFPEHGRKGRPDSTRLTVMLGGSWYNELLTQDGALPSGSDIVKLASQQQPNIWVSELDQ</sequence>
<dbReference type="Gene3D" id="3.50.50.60">
    <property type="entry name" value="FAD/NAD(P)-binding domain"/>
    <property type="match status" value="1"/>
</dbReference>
<dbReference type="EMBL" id="HACG01041537">
    <property type="protein sequence ID" value="CEK88402.1"/>
    <property type="molecule type" value="Transcribed_RNA"/>
</dbReference>
<feature type="domain" description="Amine oxidase" evidence="1">
    <location>
        <begin position="1"/>
        <end position="216"/>
    </location>
</feature>
<dbReference type="GO" id="GO:0004729">
    <property type="term" value="F:oxygen-dependent protoporphyrinogen oxidase activity"/>
    <property type="evidence" value="ECO:0007669"/>
    <property type="project" value="TreeGrafter"/>
</dbReference>
<accession>A0A0B7B6A8</accession>
<dbReference type="InterPro" id="IPR002937">
    <property type="entry name" value="Amino_oxidase"/>
</dbReference>
<gene>
    <name evidence="2" type="primary">ORF165087</name>
    <name evidence="3" type="synonym">ORF165090</name>
    <name evidence="4" type="synonym">ORF165093</name>
</gene>
<dbReference type="SUPFAM" id="SSF51905">
    <property type="entry name" value="FAD/NAD(P)-binding domain"/>
    <property type="match status" value="1"/>
</dbReference>
<proteinExistence type="predicted"/>
<protein>
    <recommendedName>
        <fullName evidence="1">Amine oxidase domain-containing protein</fullName>
    </recommendedName>
</protein>
<dbReference type="InterPro" id="IPR050464">
    <property type="entry name" value="Zeta_carotene_desat/Oxidored"/>
</dbReference>
<name>A0A0B7B6A8_9EUPU</name>
<dbReference type="AlphaFoldDB" id="A0A0B7B6A8"/>
<dbReference type="GO" id="GO:0006783">
    <property type="term" value="P:heme biosynthetic process"/>
    <property type="evidence" value="ECO:0007669"/>
    <property type="project" value="TreeGrafter"/>
</dbReference>
<dbReference type="Pfam" id="PF01593">
    <property type="entry name" value="Amino_oxidase"/>
    <property type="match status" value="1"/>
</dbReference>
<dbReference type="PANTHER" id="PTHR42923">
    <property type="entry name" value="PROTOPORPHYRINOGEN OXIDASE"/>
    <property type="match status" value="1"/>
</dbReference>
<dbReference type="EMBL" id="HACG01041539">
    <property type="protein sequence ID" value="CEK88404.1"/>
    <property type="molecule type" value="Transcribed_RNA"/>
</dbReference>
<evidence type="ECO:0000313" key="2">
    <source>
        <dbReference type="EMBL" id="CEK88402.1"/>
    </source>
</evidence>
<dbReference type="EMBL" id="HACG01041538">
    <property type="protein sequence ID" value="CEK88403.1"/>
    <property type="molecule type" value="Transcribed_RNA"/>
</dbReference>
<organism evidence="2">
    <name type="scientific">Arion vulgaris</name>
    <dbReference type="NCBI Taxonomy" id="1028688"/>
    <lineage>
        <taxon>Eukaryota</taxon>
        <taxon>Metazoa</taxon>
        <taxon>Spiralia</taxon>
        <taxon>Lophotrochozoa</taxon>
        <taxon>Mollusca</taxon>
        <taxon>Gastropoda</taxon>
        <taxon>Heterobranchia</taxon>
        <taxon>Euthyneura</taxon>
        <taxon>Panpulmonata</taxon>
        <taxon>Eupulmonata</taxon>
        <taxon>Stylommatophora</taxon>
        <taxon>Helicina</taxon>
        <taxon>Arionoidea</taxon>
        <taxon>Arionidae</taxon>
        <taxon>Arion</taxon>
    </lineage>
</organism>
<dbReference type="GO" id="GO:0005743">
    <property type="term" value="C:mitochondrial inner membrane"/>
    <property type="evidence" value="ECO:0007669"/>
    <property type="project" value="TreeGrafter"/>
</dbReference>
<evidence type="ECO:0000313" key="3">
    <source>
        <dbReference type="EMBL" id="CEK88403.1"/>
    </source>
</evidence>
<reference evidence="2" key="1">
    <citation type="submission" date="2014-12" db="EMBL/GenBank/DDBJ databases">
        <title>Insight into the proteome of Arion vulgaris.</title>
        <authorList>
            <person name="Aradska J."/>
            <person name="Bulat T."/>
            <person name="Smidak R."/>
            <person name="Sarate P."/>
            <person name="Gangsoo J."/>
            <person name="Sialana F."/>
            <person name="Bilban M."/>
            <person name="Lubec G."/>
        </authorList>
    </citation>
    <scope>NUCLEOTIDE SEQUENCE</scope>
    <source>
        <tissue evidence="2">Skin</tissue>
    </source>
</reference>
<evidence type="ECO:0000259" key="1">
    <source>
        <dbReference type="Pfam" id="PF01593"/>
    </source>
</evidence>
<evidence type="ECO:0000313" key="4">
    <source>
        <dbReference type="EMBL" id="CEK88404.1"/>
    </source>
</evidence>
<dbReference type="PANTHER" id="PTHR42923:SF3">
    <property type="entry name" value="PROTOPORPHYRINOGEN OXIDASE"/>
    <property type="match status" value="1"/>
</dbReference>